<feature type="domain" description="Phage-Barnase-EndoU-ColicinE5/D-RelE like nuclease 3" evidence="2">
    <location>
        <begin position="79"/>
        <end position="202"/>
    </location>
</feature>
<feature type="region of interest" description="Disordered" evidence="1">
    <location>
        <begin position="1"/>
        <end position="24"/>
    </location>
</feature>
<evidence type="ECO:0000259" key="2">
    <source>
        <dbReference type="Pfam" id="PF18812"/>
    </source>
</evidence>
<dbReference type="Proteomes" id="UP000886893">
    <property type="component" value="Unassembled WGS sequence"/>
</dbReference>
<protein>
    <recommendedName>
        <fullName evidence="2">Phage-Barnase-EndoU-ColicinE5/D-RelE like nuclease 3 domain-containing protein</fullName>
    </recommendedName>
</protein>
<reference evidence="3" key="2">
    <citation type="journal article" date="2021" name="PeerJ">
        <title>Extensive microbial diversity within the chicken gut microbiome revealed by metagenomics and culture.</title>
        <authorList>
            <person name="Gilroy R."/>
            <person name="Ravi A."/>
            <person name="Getino M."/>
            <person name="Pursley I."/>
            <person name="Horton D.L."/>
            <person name="Alikhan N.F."/>
            <person name="Baker D."/>
            <person name="Gharbi K."/>
            <person name="Hall N."/>
            <person name="Watson M."/>
            <person name="Adriaenssens E.M."/>
            <person name="Foster-Nyarko E."/>
            <person name="Jarju S."/>
            <person name="Secka A."/>
            <person name="Antonio M."/>
            <person name="Oren A."/>
            <person name="Chaudhuri R.R."/>
            <person name="La Ragione R."/>
            <person name="Hildebrand F."/>
            <person name="Pallen M.J."/>
        </authorList>
    </citation>
    <scope>NUCLEOTIDE SEQUENCE</scope>
    <source>
        <strain evidence="3">14508</strain>
    </source>
</reference>
<dbReference type="InterPro" id="IPR041301">
    <property type="entry name" value="PBECR3"/>
</dbReference>
<name>A0A9D1G9K3_9FIRM</name>
<evidence type="ECO:0000313" key="3">
    <source>
        <dbReference type="EMBL" id="HIT17887.1"/>
    </source>
</evidence>
<feature type="compositionally biased region" description="Basic and acidic residues" evidence="1">
    <location>
        <begin position="1"/>
        <end position="22"/>
    </location>
</feature>
<organism evidence="3 4">
    <name type="scientific">Candidatus Caccosoma faecigallinarum</name>
    <dbReference type="NCBI Taxonomy" id="2840720"/>
    <lineage>
        <taxon>Bacteria</taxon>
        <taxon>Bacillati</taxon>
        <taxon>Bacillota</taxon>
        <taxon>Bacillota incertae sedis</taxon>
        <taxon>Candidatus Caccosoma</taxon>
    </lineage>
</organism>
<evidence type="ECO:0000313" key="4">
    <source>
        <dbReference type="Proteomes" id="UP000886893"/>
    </source>
</evidence>
<proteinExistence type="predicted"/>
<comment type="caution">
    <text evidence="3">The sequence shown here is derived from an EMBL/GenBank/DDBJ whole genome shotgun (WGS) entry which is preliminary data.</text>
</comment>
<evidence type="ECO:0000256" key="1">
    <source>
        <dbReference type="SAM" id="MobiDB-lite"/>
    </source>
</evidence>
<dbReference type="EMBL" id="DVKI01000186">
    <property type="protein sequence ID" value="HIT17887.1"/>
    <property type="molecule type" value="Genomic_DNA"/>
</dbReference>
<accession>A0A9D1G9K3</accession>
<reference evidence="3" key="1">
    <citation type="submission" date="2020-10" db="EMBL/GenBank/DDBJ databases">
        <authorList>
            <person name="Gilroy R."/>
        </authorList>
    </citation>
    <scope>NUCLEOTIDE SEQUENCE</scope>
    <source>
        <strain evidence="3">14508</strain>
    </source>
</reference>
<dbReference type="AlphaFoldDB" id="A0A9D1G9K3"/>
<gene>
    <name evidence="3" type="ORF">IAD04_05910</name>
</gene>
<dbReference type="Pfam" id="PF18812">
    <property type="entry name" value="PBECR3"/>
    <property type="match status" value="1"/>
</dbReference>
<sequence length="202" mass="23344">MARFIESEHPRDKDGKFTDKNKTSSSAIDLIEPLDEKSYYEGIKMEYENSTNQDLLNFIYQQLESPNPKARFTISEANKKQIEDIKKLLGIDVTGFKNVIDHSAIMHIKNRHGINGKADKSMSNPKDLARIGYILENYDNLDILYKKNKPYYAYDLLNKNGNPSPIIKYEKRINGYYIISQAIVDSINKKLIIKSAFKNNKK</sequence>